<dbReference type="Gene3D" id="2.60.40.10">
    <property type="entry name" value="Immunoglobulins"/>
    <property type="match status" value="2"/>
</dbReference>
<evidence type="ECO:0000256" key="1">
    <source>
        <dbReference type="SAM" id="SignalP"/>
    </source>
</evidence>
<evidence type="ECO:0000313" key="4">
    <source>
        <dbReference type="EMBL" id="MWB95966.1"/>
    </source>
</evidence>
<organism evidence="4 5">
    <name type="scientific">Flavobacterium hydrocarbonoxydans</name>
    <dbReference type="NCBI Taxonomy" id="2683249"/>
    <lineage>
        <taxon>Bacteria</taxon>
        <taxon>Pseudomonadati</taxon>
        <taxon>Bacteroidota</taxon>
        <taxon>Flavobacteriia</taxon>
        <taxon>Flavobacteriales</taxon>
        <taxon>Flavobacteriaceae</taxon>
        <taxon>Flavobacterium</taxon>
    </lineage>
</organism>
<dbReference type="InterPro" id="IPR026341">
    <property type="entry name" value="T9SS_type_B"/>
</dbReference>
<feature type="domain" description="DUF7948" evidence="3">
    <location>
        <begin position="27"/>
        <end position="262"/>
    </location>
</feature>
<sequence length="1355" mass="148867">MKRKLLYLFLLAITPIIAQNQNQSIGFKENIGQIVDQKNKPNTAVKFLLNTGGLNVQLKKNGFSYDIYEAKKIPCRTPLRKKAPDTHLPKEVKAEPDYNLEYKFHRIDIDFVGSNSKVELIAEQKSKDFDNYYNIPNKPEGIVGVHQYKQVTYKNIYPNIDVVFTIPNDPKKVVEYNFVVHPKGKISDIQLKFNGAETNLVDNKIQMNVRFGKMEETLPASWTEEGTSKKEINIGYTKIKKNVYGFSTSDDISDKKLIIDPVPVRLWGTYFGGNSGYLTQKIKTDNNENIIITGETSSSTNIATAGAFQTTKISIWDASFLSKLSPNGNRIWGSYINSAIIKDLAINSNNDIYIGGSDYGNSSGDNLTTSGAYKTANPDFTLDGLILKFNTDGQQIWGTLYGGSERDLINTLSLDNDENLIIGGETHSTNDIATASAFQSINNDPFDGCGFFAKFSPLGNRISASYFPGIIKYSTIDKNNDLIFAGQYWILDSDQPNISTSGAHQTEIHFMDGFIVKFNPEGQRLWCTYYGGDASFHISVNDYYDRITGIGSDASNNIYISGTTNSINNISTIGAHKENQEVGGVDTFLAKFNSEGVRQWGTYYGSENAQGNDNCESSFTSDNGNIYITGNTRSQTDIVTPDTFQSASNGSDEGFISKFDTMGNLVWGTYYGGDHQDYLKGIFFSNAYVYTIGSTTGSNNLGTSGTEYPTISGGNTFIAKFQDCLTNPILSSNSPICIGNTLELKASGGTTYAWTGPNGFTSSDQNPTILNATAINSGEYSCLITGTGGCDDTKKIDVVIGDVEAPIPDLTNLPAVTGDCNTVITIVPTATDVCAGAITATTTNPLSYSLPGTYTIVWNYDDGNGNTSTQNQTVNISSQPLPIVNTNPQTFCFQQNATLNDIDIAGQNLKWYDELIAGTLLTNTTLLEDGKTYYASQTINGCESDRVAVGVTILNTPVPTGIVNQTFCTGDNPTLANILVEGENIKWYDDATSLSVLANTVPLQDGKTYYASQTINNCESNRIAITVAVQNTPAIPTGDSNQSFCKIENATLNNLILTGQNLKWYDSDLPTTPLTNATLLENNTTYYASQTIGCESGRFPVLVTIYDTPLPTGNSNQIFCLDQNATISDVIANGNDLKWYDAAVNGNILQNTTILEDGLNYYVSQTLNNCESPRLAITIKIQDTKLPIGENNQKFCVQENATISDINITGQNIKWYNALTGGENLSNMTPLENGKTYYASQTINSCESDRNTFSIQILEATTADCINFEDELPYPKFFTPNNDGYNDTWTIDFAYLAPNSNIRIFNRYGKFIKELSIHTAWDGTYIGRDEPSSDYWFVVTRLNGAEFRGHFTLKR</sequence>
<dbReference type="EMBL" id="WSTB01000010">
    <property type="protein sequence ID" value="MWB95966.1"/>
    <property type="molecule type" value="Genomic_DNA"/>
</dbReference>
<dbReference type="InterPro" id="IPR057708">
    <property type="entry name" value="DUF7948"/>
</dbReference>
<dbReference type="RefSeq" id="WP_160375869.1">
    <property type="nucleotide sequence ID" value="NZ_WSTB01000010.1"/>
</dbReference>
<dbReference type="Proteomes" id="UP000471501">
    <property type="component" value="Unassembled WGS sequence"/>
</dbReference>
<keyword evidence="5" id="KW-1185">Reference proteome</keyword>
<comment type="caution">
    <text evidence="4">The sequence shown here is derived from an EMBL/GenBank/DDBJ whole genome shotgun (WGS) entry which is preliminary data.</text>
</comment>
<dbReference type="InterPro" id="IPR052918">
    <property type="entry name" value="Motility_Chemotaxis_Reg"/>
</dbReference>
<evidence type="ECO:0000259" key="3">
    <source>
        <dbReference type="Pfam" id="PF25778"/>
    </source>
</evidence>
<reference evidence="4 5" key="1">
    <citation type="submission" date="2019-12" db="EMBL/GenBank/DDBJ databases">
        <authorList>
            <person name="Kim Y.S."/>
        </authorList>
    </citation>
    <scope>NUCLEOTIDE SEQUENCE [LARGE SCALE GENOMIC DNA]</scope>
    <source>
        <strain evidence="4 5">GA093</strain>
    </source>
</reference>
<evidence type="ECO:0000259" key="2">
    <source>
        <dbReference type="Pfam" id="PF19081"/>
    </source>
</evidence>
<dbReference type="Pfam" id="PF19081">
    <property type="entry name" value="Ig_7"/>
    <property type="match status" value="5"/>
</dbReference>
<dbReference type="Pfam" id="PF13585">
    <property type="entry name" value="CHU_C"/>
    <property type="match status" value="1"/>
</dbReference>
<feature type="chain" id="PRO_5026021317" evidence="1">
    <location>
        <begin position="21"/>
        <end position="1355"/>
    </location>
</feature>
<dbReference type="InterPro" id="IPR044023">
    <property type="entry name" value="Ig_7"/>
</dbReference>
<accession>A0A6I4NNG8</accession>
<protein>
    <submittedName>
        <fullName evidence="4">T9SS type B sorting domain-containing protein</fullName>
    </submittedName>
</protein>
<feature type="domain" description="Ig-like" evidence="2">
    <location>
        <begin position="959"/>
        <end position="1029"/>
    </location>
</feature>
<feature type="domain" description="Ig-like" evidence="2">
    <location>
        <begin position="1190"/>
        <end position="1257"/>
    </location>
</feature>
<dbReference type="PANTHER" id="PTHR35580:SF1">
    <property type="entry name" value="PHYTASE-LIKE DOMAIN-CONTAINING PROTEIN"/>
    <property type="match status" value="1"/>
</dbReference>
<feature type="domain" description="Ig-like" evidence="2">
    <location>
        <begin position="1111"/>
        <end position="1181"/>
    </location>
</feature>
<dbReference type="NCBIfam" id="TIGR04131">
    <property type="entry name" value="Bac_Flav_CTERM"/>
    <property type="match status" value="1"/>
</dbReference>
<dbReference type="InterPro" id="IPR013783">
    <property type="entry name" value="Ig-like_fold"/>
</dbReference>
<name>A0A6I4NNG8_9FLAO</name>
<keyword evidence="1" id="KW-0732">Signal</keyword>
<evidence type="ECO:0000313" key="5">
    <source>
        <dbReference type="Proteomes" id="UP000471501"/>
    </source>
</evidence>
<feature type="domain" description="Ig-like" evidence="2">
    <location>
        <begin position="1033"/>
        <end position="1105"/>
    </location>
</feature>
<gene>
    <name evidence="4" type="ORF">GON26_16485</name>
</gene>
<dbReference type="PANTHER" id="PTHR35580">
    <property type="entry name" value="CELL SURFACE GLYCOPROTEIN (S-LAYER PROTEIN)-LIKE PROTEIN"/>
    <property type="match status" value="1"/>
</dbReference>
<feature type="domain" description="Ig-like" evidence="2">
    <location>
        <begin position="882"/>
        <end position="953"/>
    </location>
</feature>
<proteinExistence type="predicted"/>
<dbReference type="Pfam" id="PF25778">
    <property type="entry name" value="DUF7948"/>
    <property type="match status" value="1"/>
</dbReference>
<feature type="signal peptide" evidence="1">
    <location>
        <begin position="1"/>
        <end position="20"/>
    </location>
</feature>